<reference evidence="2 3" key="2">
    <citation type="journal article" date="2021" name="Genomics">
        <title>High-quality reference genome for Clonorchis sinensis.</title>
        <authorList>
            <person name="Young N.D."/>
            <person name="Stroehlein A.J."/>
            <person name="Kinkar L."/>
            <person name="Wang T."/>
            <person name="Sohn W.M."/>
            <person name="Chang B.C.H."/>
            <person name="Kaur P."/>
            <person name="Weisz D."/>
            <person name="Dudchenko O."/>
            <person name="Aiden E.L."/>
            <person name="Korhonen P.K."/>
            <person name="Gasser R.B."/>
        </authorList>
    </citation>
    <scope>NUCLEOTIDE SEQUENCE [LARGE SCALE GENOMIC DNA]</scope>
    <source>
        <strain evidence="2">Cs-k2</strain>
    </source>
</reference>
<evidence type="ECO:0000256" key="1">
    <source>
        <dbReference type="SAM" id="MobiDB-lite"/>
    </source>
</evidence>
<feature type="compositionally biased region" description="Polar residues" evidence="1">
    <location>
        <begin position="1"/>
        <end position="10"/>
    </location>
</feature>
<dbReference type="Proteomes" id="UP000286415">
    <property type="component" value="Unassembled WGS sequence"/>
</dbReference>
<reference evidence="2 3" key="1">
    <citation type="journal article" date="2018" name="Biotechnol. Adv.">
        <title>Improved genomic resources and new bioinformatic workflow for the carcinogenic parasite Clonorchis sinensis: Biotechnological implications.</title>
        <authorList>
            <person name="Wang D."/>
            <person name="Korhonen P.K."/>
            <person name="Gasser R.B."/>
            <person name="Young N.D."/>
        </authorList>
    </citation>
    <scope>NUCLEOTIDE SEQUENCE [LARGE SCALE GENOMIC DNA]</scope>
    <source>
        <strain evidence="2">Cs-k2</strain>
    </source>
</reference>
<name>A0A8T1MP72_CLOSI</name>
<keyword evidence="3" id="KW-1185">Reference proteome</keyword>
<sequence length="116" mass="12544">MESSLEQNSLPGHVKISGLPPRREIQFDVSVGTPSPGSAGQRKRNSVERPNHSRDSLPALKHSYCNKYPAANISGIAKTPRHSRLDAGTSNKPSTQVTGQKVESLVRQALTSDTQN</sequence>
<feature type="region of interest" description="Disordered" evidence="1">
    <location>
        <begin position="1"/>
        <end position="60"/>
    </location>
</feature>
<accession>A0A8T1MP72</accession>
<dbReference type="EMBL" id="NIRI02000042">
    <property type="protein sequence ID" value="KAG5450983.1"/>
    <property type="molecule type" value="Genomic_DNA"/>
</dbReference>
<organism evidence="2 3">
    <name type="scientific">Clonorchis sinensis</name>
    <name type="common">Chinese liver fluke</name>
    <dbReference type="NCBI Taxonomy" id="79923"/>
    <lineage>
        <taxon>Eukaryota</taxon>
        <taxon>Metazoa</taxon>
        <taxon>Spiralia</taxon>
        <taxon>Lophotrochozoa</taxon>
        <taxon>Platyhelminthes</taxon>
        <taxon>Trematoda</taxon>
        <taxon>Digenea</taxon>
        <taxon>Opisthorchiida</taxon>
        <taxon>Opisthorchiata</taxon>
        <taxon>Opisthorchiidae</taxon>
        <taxon>Clonorchis</taxon>
    </lineage>
</organism>
<comment type="caution">
    <text evidence="2">The sequence shown here is derived from an EMBL/GenBank/DDBJ whole genome shotgun (WGS) entry which is preliminary data.</text>
</comment>
<feature type="compositionally biased region" description="Polar residues" evidence="1">
    <location>
        <begin position="88"/>
        <end position="101"/>
    </location>
</feature>
<evidence type="ECO:0000313" key="3">
    <source>
        <dbReference type="Proteomes" id="UP000286415"/>
    </source>
</evidence>
<evidence type="ECO:0000313" key="2">
    <source>
        <dbReference type="EMBL" id="KAG5450983.1"/>
    </source>
</evidence>
<protein>
    <submittedName>
        <fullName evidence="2">Uncharacterized protein</fullName>
    </submittedName>
</protein>
<feature type="compositionally biased region" description="Basic and acidic residues" evidence="1">
    <location>
        <begin position="45"/>
        <end position="55"/>
    </location>
</feature>
<feature type="region of interest" description="Disordered" evidence="1">
    <location>
        <begin position="75"/>
        <end position="103"/>
    </location>
</feature>
<proteinExistence type="predicted"/>
<gene>
    <name evidence="2" type="ORF">CSKR_201318</name>
</gene>
<dbReference type="AlphaFoldDB" id="A0A8T1MP72"/>